<evidence type="ECO:0000313" key="1">
    <source>
        <dbReference type="EMBL" id="CAH6719999.1"/>
    </source>
</evidence>
<protein>
    <submittedName>
        <fullName evidence="1">Uncharacterized protein</fullName>
    </submittedName>
</protein>
<reference evidence="1" key="1">
    <citation type="submission" date="2022-06" db="EMBL/GenBank/DDBJ databases">
        <authorList>
            <person name="Legras J.-L."/>
            <person name="Devillers H."/>
            <person name="Grondin C."/>
        </authorList>
    </citation>
    <scope>NUCLEOTIDE SEQUENCE</scope>
    <source>
        <strain evidence="1">CLIB 1444</strain>
    </source>
</reference>
<evidence type="ECO:0000313" key="2">
    <source>
        <dbReference type="Proteomes" id="UP001152531"/>
    </source>
</evidence>
<accession>A0ACA9Y4Z9</accession>
<gene>
    <name evidence="1" type="ORF">CLIB1444_03S02168</name>
</gene>
<name>A0ACA9Y4Z9_9ASCO</name>
<comment type="caution">
    <text evidence="1">The sequence shown here is derived from an EMBL/GenBank/DDBJ whole genome shotgun (WGS) entry which is preliminary data.</text>
</comment>
<proteinExistence type="predicted"/>
<organism evidence="1 2">
    <name type="scientific">[Candida] jaroonii</name>
    <dbReference type="NCBI Taxonomy" id="467808"/>
    <lineage>
        <taxon>Eukaryota</taxon>
        <taxon>Fungi</taxon>
        <taxon>Dikarya</taxon>
        <taxon>Ascomycota</taxon>
        <taxon>Saccharomycotina</taxon>
        <taxon>Pichiomycetes</taxon>
        <taxon>Debaryomycetaceae</taxon>
        <taxon>Yamadazyma</taxon>
    </lineage>
</organism>
<sequence length="432" mass="49551">MKTHIDSLQDIIASHEGVMIVRDRPRHHELMGNHMIQSSDQTNQFSSPGVVSKDNKDTSSHSKSRIPEEVNINNGIKLHPFFESKIKPGWLNKLPMTLPLIENAEMVNTSIGPIKDQKMDSPFPHDLIRSKLKTAQQKPPKVSQGKISKNYNKKPVLSAKAKFIQKHTQRIRKNRVECDDCDRVSIEGTCYAVTRSGSVLVPLTLWRMTSTKPVEWNDKMYSRAENGNLYSEIKHEIEFCKTYCRTGFCFKGEVCTKVHDPKRVRICSHFMGKGCTSDNCLYSHSPNNWNTPTCRFGTECSNHNCKYLHSYPEHSDNREFEIWGCRPFAINGYCQRGTKCPFYHYLTCPDFYEYNSCKKRCGLFHLASKVTLEKSLGQTPSLALINSYTVLPHKLFPPPDTDTNPENQYILDFESSDDDEIDELDNDLILIV</sequence>
<dbReference type="EMBL" id="CALSDN010000003">
    <property type="protein sequence ID" value="CAH6719999.1"/>
    <property type="molecule type" value="Genomic_DNA"/>
</dbReference>
<keyword evidence="2" id="KW-1185">Reference proteome</keyword>
<dbReference type="Proteomes" id="UP001152531">
    <property type="component" value="Unassembled WGS sequence"/>
</dbReference>